<name>A0A6G4WT61_9ACTN</name>
<feature type="region of interest" description="Disordered" evidence="1">
    <location>
        <begin position="379"/>
        <end position="416"/>
    </location>
</feature>
<keyword evidence="2" id="KW-0812">Transmembrane</keyword>
<proteinExistence type="predicted"/>
<feature type="transmembrane region" description="Helical" evidence="2">
    <location>
        <begin position="28"/>
        <end position="53"/>
    </location>
</feature>
<comment type="caution">
    <text evidence="3">The sequence shown here is derived from an EMBL/GenBank/DDBJ whole genome shotgun (WGS) entry which is preliminary data.</text>
</comment>
<dbReference type="AlphaFoldDB" id="A0A6G4WT61"/>
<organism evidence="3 4">
    <name type="scientific">Streptomyces boncukensis</name>
    <dbReference type="NCBI Taxonomy" id="2711219"/>
    <lineage>
        <taxon>Bacteria</taxon>
        <taxon>Bacillati</taxon>
        <taxon>Actinomycetota</taxon>
        <taxon>Actinomycetes</taxon>
        <taxon>Kitasatosporales</taxon>
        <taxon>Streptomycetaceae</taxon>
        <taxon>Streptomyces</taxon>
    </lineage>
</organism>
<protein>
    <submittedName>
        <fullName evidence="3">DUF2637 domain-containing protein</fullName>
    </submittedName>
</protein>
<feature type="region of interest" description="Disordered" evidence="1">
    <location>
        <begin position="297"/>
        <end position="328"/>
    </location>
</feature>
<dbReference type="Pfam" id="PF10935">
    <property type="entry name" value="DUF2637"/>
    <property type="match status" value="1"/>
</dbReference>
<dbReference type="InterPro" id="IPR021235">
    <property type="entry name" value="DUF2637"/>
</dbReference>
<feature type="transmembrane region" description="Helical" evidence="2">
    <location>
        <begin position="93"/>
        <end position="109"/>
    </location>
</feature>
<evidence type="ECO:0000256" key="1">
    <source>
        <dbReference type="SAM" id="MobiDB-lite"/>
    </source>
</evidence>
<keyword evidence="2" id="KW-0472">Membrane</keyword>
<sequence length="416" mass="44750">MKDRSRAHPARPTEAADRTDPPAWRNRLGWRIGIGIIAPAAAGLVAWSLYVVAHNMYGVPWFLAALVAACFDGIAIACLHLASEAVREGRSALGPRLVTLLQAGISMYLNHLHAEHIDGGIGATLMFAAPTAGLLLLFDQSWAATRARHRIARGEHPMRWPVFGWLGWLLAGEQAWSQTKARAVAHVTGTASGEAETEPAAGREAPELIASELSAMTPRKAIRIMHEARPELTLAQLADVLRQYGQDVTELDVAIVLDRVPRPSGYTLTRDDAPPHHYGAPQPQQLVITVQQPEALTAAAPPPPAPPERPAENAPAPGSSPIPNPDEQRRADRIVDEAVAGAGLSKADAVRRVREALPRLTSTQVAEQLTRCGFDKVTDGYVRTVNSRDRNRPAPKPAAAPAPPARSRPTPNGPYL</sequence>
<feature type="transmembrane region" description="Helical" evidence="2">
    <location>
        <begin position="59"/>
        <end position="81"/>
    </location>
</feature>
<dbReference type="EMBL" id="JAAKZZ010000040">
    <property type="protein sequence ID" value="NGO68032.1"/>
    <property type="molecule type" value="Genomic_DNA"/>
</dbReference>
<dbReference type="Proteomes" id="UP000477722">
    <property type="component" value="Unassembled WGS sequence"/>
</dbReference>
<keyword evidence="2" id="KW-1133">Transmembrane helix</keyword>
<feature type="compositionally biased region" description="Pro residues" evidence="1">
    <location>
        <begin position="394"/>
        <end position="406"/>
    </location>
</feature>
<gene>
    <name evidence="3" type="ORF">G5C65_06610</name>
</gene>
<feature type="region of interest" description="Disordered" evidence="1">
    <location>
        <begin position="1"/>
        <end position="20"/>
    </location>
</feature>
<reference evidence="3 4" key="1">
    <citation type="submission" date="2020-02" db="EMBL/GenBank/DDBJ databases">
        <title>Whole-genome analyses of novel actinobacteria.</title>
        <authorList>
            <person name="Sahin N."/>
            <person name="Tatar D."/>
        </authorList>
    </citation>
    <scope>NUCLEOTIDE SEQUENCE [LARGE SCALE GENOMIC DNA]</scope>
    <source>
        <strain evidence="3 4">SB3404</strain>
    </source>
</reference>
<keyword evidence="4" id="KW-1185">Reference proteome</keyword>
<dbReference type="RefSeq" id="WP_165297684.1">
    <property type="nucleotide sequence ID" value="NZ_JAAKZZ010000040.1"/>
</dbReference>
<evidence type="ECO:0000313" key="4">
    <source>
        <dbReference type="Proteomes" id="UP000477722"/>
    </source>
</evidence>
<accession>A0A6G4WT61</accession>
<evidence type="ECO:0000313" key="3">
    <source>
        <dbReference type="EMBL" id="NGO68032.1"/>
    </source>
</evidence>
<evidence type="ECO:0000256" key="2">
    <source>
        <dbReference type="SAM" id="Phobius"/>
    </source>
</evidence>
<feature type="transmembrane region" description="Helical" evidence="2">
    <location>
        <begin position="121"/>
        <end position="138"/>
    </location>
</feature>